<dbReference type="Proteomes" id="UP001596523">
    <property type="component" value="Unassembled WGS sequence"/>
</dbReference>
<protein>
    <submittedName>
        <fullName evidence="1">Uncharacterized protein</fullName>
    </submittedName>
</protein>
<dbReference type="RefSeq" id="WP_381831409.1">
    <property type="nucleotide sequence ID" value="NZ_JBHTCF010000006.1"/>
</dbReference>
<sequence>MPPIEVVAIHIGTEVREVLELVFGPLRVRDLDVEELGRMLIGYVENHHNERRAGA</sequence>
<gene>
    <name evidence="1" type="ORF">ACFQVC_17795</name>
</gene>
<evidence type="ECO:0000313" key="2">
    <source>
        <dbReference type="Proteomes" id="UP001596523"/>
    </source>
</evidence>
<evidence type="ECO:0000313" key="1">
    <source>
        <dbReference type="EMBL" id="MFC7306064.1"/>
    </source>
</evidence>
<accession>A0ABW2JIX4</accession>
<keyword evidence="2" id="KW-1185">Reference proteome</keyword>
<dbReference type="EMBL" id="JBHTCF010000006">
    <property type="protein sequence ID" value="MFC7306064.1"/>
    <property type="molecule type" value="Genomic_DNA"/>
</dbReference>
<reference evidence="2" key="1">
    <citation type="journal article" date="2019" name="Int. J. Syst. Evol. Microbiol.">
        <title>The Global Catalogue of Microorganisms (GCM) 10K type strain sequencing project: providing services to taxonomists for standard genome sequencing and annotation.</title>
        <authorList>
            <consortium name="The Broad Institute Genomics Platform"/>
            <consortium name="The Broad Institute Genome Sequencing Center for Infectious Disease"/>
            <person name="Wu L."/>
            <person name="Ma J."/>
        </authorList>
    </citation>
    <scope>NUCLEOTIDE SEQUENCE [LARGE SCALE GENOMIC DNA]</scope>
    <source>
        <strain evidence="2">SYNS20</strain>
    </source>
</reference>
<comment type="caution">
    <text evidence="1">The sequence shown here is derived from an EMBL/GenBank/DDBJ whole genome shotgun (WGS) entry which is preliminary data.</text>
</comment>
<name>A0ABW2JIX4_9ACTN</name>
<proteinExistence type="predicted"/>
<organism evidence="1 2">
    <name type="scientific">Streptomyces monticola</name>
    <dbReference type="NCBI Taxonomy" id="2666263"/>
    <lineage>
        <taxon>Bacteria</taxon>
        <taxon>Bacillati</taxon>
        <taxon>Actinomycetota</taxon>
        <taxon>Actinomycetes</taxon>
        <taxon>Kitasatosporales</taxon>
        <taxon>Streptomycetaceae</taxon>
        <taxon>Streptomyces</taxon>
    </lineage>
</organism>